<name>A0AAC9RKI1_9CLOT</name>
<dbReference type="KEGG" id="cfm:BJL90_15930"/>
<evidence type="ECO:0000313" key="4">
    <source>
        <dbReference type="Proteomes" id="UP000177894"/>
    </source>
</evidence>
<sequence length="164" mass="19470">MEEMNYRQVEGILYNYKIIKASIENYKLKLENLELEFDIDDGMNGISYGEPTSKTNKINRTTENNALKNMERKERIKRDLERKISLETNKIKMIDNALDALSDVERTIINMFYIENLEWYKVAGKVCYSEGWCKEKRKESINRILFTINGKQQDKSVTRQKHDD</sequence>
<dbReference type="EMBL" id="CP020559">
    <property type="protein sequence ID" value="ARE87731.1"/>
    <property type="molecule type" value="Genomic_DNA"/>
</dbReference>
<dbReference type="Proteomes" id="UP000192478">
    <property type="component" value="Chromosome"/>
</dbReference>
<dbReference type="Proteomes" id="UP000177894">
    <property type="component" value="Chromosome"/>
</dbReference>
<reference evidence="2 4" key="1">
    <citation type="submission" date="2016-10" db="EMBL/GenBank/DDBJ databases">
        <title>Complete Genome Sequence of Acetogen Clostridium formicoaceticum ATCC 27076.</title>
        <authorList>
            <person name="Bao T."/>
            <person name="Cheng C."/>
            <person name="Zhao J."/>
            <person name="Yang S.-T."/>
            <person name="Wang J."/>
            <person name="Wang M."/>
        </authorList>
    </citation>
    <scope>NUCLEOTIDE SEQUENCE [LARGE SCALE GENOMIC DNA]</scope>
    <source>
        <strain evidence="2 4">ATCC 27076</strain>
    </source>
</reference>
<proteinExistence type="predicted"/>
<organism evidence="3 5">
    <name type="scientific">Clostridium formicaceticum</name>
    <dbReference type="NCBI Taxonomy" id="1497"/>
    <lineage>
        <taxon>Bacteria</taxon>
        <taxon>Bacillati</taxon>
        <taxon>Bacillota</taxon>
        <taxon>Clostridia</taxon>
        <taxon>Eubacteriales</taxon>
        <taxon>Clostridiaceae</taxon>
        <taxon>Clostridium</taxon>
    </lineage>
</organism>
<keyword evidence="4" id="KW-1185">Reference proteome</keyword>
<evidence type="ECO:0000313" key="5">
    <source>
        <dbReference type="Proteomes" id="UP000192478"/>
    </source>
</evidence>
<dbReference type="RefSeq" id="WP_070970210.1">
    <property type="nucleotide sequence ID" value="NZ_CP017603.1"/>
</dbReference>
<dbReference type="InterPro" id="IPR013324">
    <property type="entry name" value="RNA_pol_sigma_r3/r4-like"/>
</dbReference>
<evidence type="ECO:0000256" key="1">
    <source>
        <dbReference type="SAM" id="Coils"/>
    </source>
</evidence>
<dbReference type="AlphaFoldDB" id="A0AAC9RKI1"/>
<feature type="coiled-coil region" evidence="1">
    <location>
        <begin position="63"/>
        <end position="90"/>
    </location>
</feature>
<protein>
    <recommendedName>
        <fullName evidence="6">Sigma factor</fullName>
    </recommendedName>
</protein>
<evidence type="ECO:0008006" key="6">
    <source>
        <dbReference type="Google" id="ProtNLM"/>
    </source>
</evidence>
<evidence type="ECO:0000313" key="2">
    <source>
        <dbReference type="EMBL" id="AOY77206.1"/>
    </source>
</evidence>
<keyword evidence="1" id="KW-0175">Coiled coil</keyword>
<accession>A0AAC9RKI1</accession>
<dbReference type="SUPFAM" id="SSF88659">
    <property type="entry name" value="Sigma3 and sigma4 domains of RNA polymerase sigma factors"/>
    <property type="match status" value="1"/>
</dbReference>
<reference evidence="3 5" key="2">
    <citation type="submission" date="2017-03" db="EMBL/GenBank/DDBJ databases">
        <title>Complete sequence of Clostridium formicaceticum DSM 92.</title>
        <authorList>
            <person name="Poehlein A."/>
            <person name="Karl M."/>
            <person name="Bengelsdorf F.R."/>
            <person name="Duerre P."/>
            <person name="Daniel R."/>
        </authorList>
    </citation>
    <scope>NUCLEOTIDE SEQUENCE [LARGE SCALE GENOMIC DNA]</scope>
    <source>
        <strain evidence="3 5">DSM 92</strain>
    </source>
</reference>
<dbReference type="EMBL" id="CP017603">
    <property type="protein sequence ID" value="AOY77206.1"/>
    <property type="molecule type" value="Genomic_DNA"/>
</dbReference>
<gene>
    <name evidence="2" type="ORF">BJL90_15930</name>
    <name evidence="3" type="ORF">CLFO_21310</name>
</gene>
<evidence type="ECO:0000313" key="3">
    <source>
        <dbReference type="EMBL" id="ARE87731.1"/>
    </source>
</evidence>